<dbReference type="HAMAP" id="MF_01201">
    <property type="entry name" value="Ala_racemase"/>
    <property type="match status" value="1"/>
</dbReference>
<dbReference type="InterPro" id="IPR020622">
    <property type="entry name" value="Ala_racemase_pyridoxalP-BS"/>
</dbReference>
<dbReference type="InterPro" id="IPR001608">
    <property type="entry name" value="Ala_racemase_N"/>
</dbReference>
<accession>A0A2W4UPK8</accession>
<dbReference type="PANTHER" id="PTHR30511:SF0">
    <property type="entry name" value="ALANINE RACEMASE, CATABOLIC-RELATED"/>
    <property type="match status" value="1"/>
</dbReference>
<dbReference type="EC" id="5.1.1.1" evidence="4"/>
<feature type="active site" description="Proton acceptor; specific for L-alanine" evidence="4">
    <location>
        <position position="297"/>
    </location>
</feature>
<comment type="catalytic activity">
    <reaction evidence="4">
        <text>L-alanine = D-alanine</text>
        <dbReference type="Rhea" id="RHEA:20249"/>
        <dbReference type="ChEBI" id="CHEBI:57416"/>
        <dbReference type="ChEBI" id="CHEBI:57972"/>
        <dbReference type="EC" id="5.1.1.1"/>
    </reaction>
</comment>
<sequence length="425" mass="46110">MLSWDQTPALSSMRRCRAWVEIDLAALAHNVRSLKALLSPSTDLMTVVKADAYGHGAVTVAQVALNSGATWLGVATVPEGIELRKAGINAPILVMGAVNEPGEMRAIARWQLQPTIVDAKQALIFSETLAGYWRDTGTGAENTNTGQSMAVPVHLKLDTGMSRLGFDWRRPVEFVRWVQQLPHLEPASLYSHLAIADSPDLTIMQLQHERFEWAISALKKEGLLPPKLHLANSAAALVDSALHYDMVRVGLATYGLYPAPHLSSKPEATQADLRPVLGVKARITHIKQIELGTGVSYGHRFVATQPMKIAIVGIGYADGVPRILSNQLECGIGDYLVPQIGSITMDQLVLDVSELETVQVGDVVTLIGAAGEHSLSADCWADMAQTISWEILCSFKHRLPRVQKGAMPHLSPMDSVGDSVRDSVF</sequence>
<feature type="active site" description="Proton acceptor; specific for D-alanine" evidence="4">
    <location>
        <position position="49"/>
    </location>
</feature>
<feature type="binding site" evidence="4 6">
    <location>
        <position position="163"/>
    </location>
    <ligand>
        <name>substrate</name>
    </ligand>
</feature>
<feature type="binding site" evidence="4 6">
    <location>
        <position position="345"/>
    </location>
    <ligand>
        <name>substrate</name>
    </ligand>
</feature>
<evidence type="ECO:0000256" key="1">
    <source>
        <dbReference type="ARBA" id="ARBA00001933"/>
    </source>
</evidence>
<dbReference type="SUPFAM" id="SSF51419">
    <property type="entry name" value="PLP-binding barrel"/>
    <property type="match status" value="1"/>
</dbReference>
<dbReference type="GO" id="GO:0008784">
    <property type="term" value="F:alanine racemase activity"/>
    <property type="evidence" value="ECO:0007669"/>
    <property type="project" value="UniProtKB-UniRule"/>
</dbReference>
<feature type="domain" description="Alanine racemase C-terminal" evidence="7">
    <location>
        <begin position="276"/>
        <end position="404"/>
    </location>
</feature>
<feature type="modified residue" description="N6-(pyridoxal phosphate)lysine" evidence="4 5">
    <location>
        <position position="49"/>
    </location>
</feature>
<dbReference type="GO" id="GO:0030632">
    <property type="term" value="P:D-alanine biosynthetic process"/>
    <property type="evidence" value="ECO:0007669"/>
    <property type="project" value="UniProtKB-UniRule"/>
</dbReference>
<comment type="function">
    <text evidence="4">Catalyzes the interconversion of L-alanine and D-alanine. May also act on other amino acids.</text>
</comment>
<dbReference type="UniPathway" id="UPA00042">
    <property type="reaction ID" value="UER00497"/>
</dbReference>
<evidence type="ECO:0000256" key="6">
    <source>
        <dbReference type="PIRSR" id="PIRSR600821-52"/>
    </source>
</evidence>
<evidence type="ECO:0000256" key="4">
    <source>
        <dbReference type="HAMAP-Rule" id="MF_01201"/>
    </source>
</evidence>
<organism evidence="8 9">
    <name type="scientific">Leptolyngbya foveolarum</name>
    <dbReference type="NCBI Taxonomy" id="47253"/>
    <lineage>
        <taxon>Bacteria</taxon>
        <taxon>Bacillati</taxon>
        <taxon>Cyanobacteriota</taxon>
        <taxon>Cyanophyceae</taxon>
        <taxon>Leptolyngbyales</taxon>
        <taxon>Leptolyngbyaceae</taxon>
        <taxon>Leptolyngbya group</taxon>
        <taxon>Leptolyngbya</taxon>
    </lineage>
</organism>
<protein>
    <recommendedName>
        <fullName evidence="4">Alanine racemase</fullName>
        <ecNumber evidence="4">5.1.1.1</ecNumber>
    </recommendedName>
</protein>
<proteinExistence type="inferred from homology"/>
<comment type="caution">
    <text evidence="8">The sequence shown here is derived from an EMBL/GenBank/DDBJ whole genome shotgun (WGS) entry which is preliminary data.</text>
</comment>
<evidence type="ECO:0000259" key="7">
    <source>
        <dbReference type="SMART" id="SM01005"/>
    </source>
</evidence>
<dbReference type="InterPro" id="IPR029066">
    <property type="entry name" value="PLP-binding_barrel"/>
</dbReference>
<comment type="similarity">
    <text evidence="4">Belongs to the alanine racemase family.</text>
</comment>
<dbReference type="Proteomes" id="UP000249354">
    <property type="component" value="Unassembled WGS sequence"/>
</dbReference>
<dbReference type="SMART" id="SM01005">
    <property type="entry name" value="Ala_racemase_C"/>
    <property type="match status" value="1"/>
</dbReference>
<evidence type="ECO:0000256" key="3">
    <source>
        <dbReference type="ARBA" id="ARBA00023235"/>
    </source>
</evidence>
<dbReference type="InterPro" id="IPR000821">
    <property type="entry name" value="Ala_racemase"/>
</dbReference>
<evidence type="ECO:0000256" key="2">
    <source>
        <dbReference type="ARBA" id="ARBA00022898"/>
    </source>
</evidence>
<dbReference type="PROSITE" id="PS00395">
    <property type="entry name" value="ALANINE_RACEMASE"/>
    <property type="match status" value="1"/>
</dbReference>
<dbReference type="AlphaFoldDB" id="A0A2W4UPK8"/>
<dbReference type="Pfam" id="PF01168">
    <property type="entry name" value="Ala_racemase_N"/>
    <property type="match status" value="1"/>
</dbReference>
<dbReference type="GO" id="GO:0030170">
    <property type="term" value="F:pyridoxal phosphate binding"/>
    <property type="evidence" value="ECO:0007669"/>
    <property type="project" value="UniProtKB-UniRule"/>
</dbReference>
<dbReference type="FunFam" id="3.20.20.10:FF:000002">
    <property type="entry name" value="Alanine racemase"/>
    <property type="match status" value="1"/>
</dbReference>
<dbReference type="NCBIfam" id="TIGR00492">
    <property type="entry name" value="alr"/>
    <property type="match status" value="1"/>
</dbReference>
<dbReference type="EMBL" id="QBMC01000022">
    <property type="protein sequence ID" value="PZO21157.1"/>
    <property type="molecule type" value="Genomic_DNA"/>
</dbReference>
<comment type="cofactor">
    <cofactor evidence="1 4 5">
        <name>pyridoxal 5'-phosphate</name>
        <dbReference type="ChEBI" id="CHEBI:597326"/>
    </cofactor>
</comment>
<keyword evidence="2 4" id="KW-0663">Pyridoxal phosphate</keyword>
<dbReference type="PRINTS" id="PR00992">
    <property type="entry name" value="ALARACEMASE"/>
</dbReference>
<dbReference type="InterPro" id="IPR011079">
    <property type="entry name" value="Ala_racemase_C"/>
</dbReference>
<dbReference type="Pfam" id="PF00842">
    <property type="entry name" value="Ala_racemase_C"/>
    <property type="match status" value="1"/>
</dbReference>
<comment type="pathway">
    <text evidence="4">Amino-acid biosynthesis; D-alanine biosynthesis; D-alanine from L-alanine: step 1/1.</text>
</comment>
<evidence type="ECO:0000256" key="5">
    <source>
        <dbReference type="PIRSR" id="PIRSR600821-50"/>
    </source>
</evidence>
<dbReference type="InterPro" id="IPR009006">
    <property type="entry name" value="Ala_racemase/Decarboxylase_C"/>
</dbReference>
<dbReference type="Gene3D" id="3.20.20.10">
    <property type="entry name" value="Alanine racemase"/>
    <property type="match status" value="1"/>
</dbReference>
<evidence type="ECO:0000313" key="9">
    <source>
        <dbReference type="Proteomes" id="UP000249354"/>
    </source>
</evidence>
<dbReference type="SUPFAM" id="SSF50621">
    <property type="entry name" value="Alanine racemase C-terminal domain-like"/>
    <property type="match status" value="1"/>
</dbReference>
<dbReference type="PANTHER" id="PTHR30511">
    <property type="entry name" value="ALANINE RACEMASE"/>
    <property type="match status" value="1"/>
</dbReference>
<dbReference type="CDD" id="cd00430">
    <property type="entry name" value="PLPDE_III_AR"/>
    <property type="match status" value="1"/>
</dbReference>
<keyword evidence="3 4" id="KW-0413">Isomerase</keyword>
<dbReference type="GO" id="GO:0005829">
    <property type="term" value="C:cytosol"/>
    <property type="evidence" value="ECO:0007669"/>
    <property type="project" value="TreeGrafter"/>
</dbReference>
<reference evidence="9" key="1">
    <citation type="submission" date="2018-04" db="EMBL/GenBank/DDBJ databases">
        <authorList>
            <person name="Cornet L."/>
        </authorList>
    </citation>
    <scope>NUCLEOTIDE SEQUENCE [LARGE SCALE GENOMIC DNA]</scope>
</reference>
<name>A0A2W4UPK8_9CYAN</name>
<dbReference type="Gene3D" id="2.40.37.10">
    <property type="entry name" value="Lyase, Ornithine Decarboxylase, Chain A, domain 1"/>
    <property type="match status" value="1"/>
</dbReference>
<gene>
    <name evidence="8" type="ORF">DCF25_05315</name>
</gene>
<reference evidence="8 9" key="2">
    <citation type="submission" date="2018-06" db="EMBL/GenBank/DDBJ databases">
        <title>Metagenomic assembly of (sub)arctic Cyanobacteria and their associated microbiome from non-axenic cultures.</title>
        <authorList>
            <person name="Baurain D."/>
        </authorList>
    </citation>
    <scope>NUCLEOTIDE SEQUENCE [LARGE SCALE GENOMIC DNA]</scope>
    <source>
        <strain evidence="8">ULC129bin1</strain>
    </source>
</reference>
<evidence type="ECO:0000313" key="8">
    <source>
        <dbReference type="EMBL" id="PZO21157.1"/>
    </source>
</evidence>